<dbReference type="OrthoDB" id="4331634at2"/>
<sequence length="395" mass="42438">MSRTADDALVPPDPERVDPGVLVALLARHGWRRRGGAPGRYTRWTPPGEPESAARTSLLVPERRTAGARYADHAELLGEALDALARCGEPSAREVLTALAVPGDEIRWHRERPPAAGAAVPWTAAEQLRGAARAMLMSAARAERDRFGYFGARHTGYADAFLERVLVGDAPGHQLTAYVPVPEGRSTVTTLLRALQATRDAVDYQRTTGGMEAFDAAVGLGVCHELADSLIRMVRGTEGVVVALAWAPAAGPPAGFATVPEPVEFSPGDLPALEAASDRYVREEPSVDVRVTGTVTRLRRPRPSGGGTIRLRVLAGADVRHVRVRLPEEGYRIAAQAHLVGLPVRLSGRLERRTGFRHLTHPSAPAPVHVDEADRDRLMKALHGGVDTFEDSFGG</sequence>
<dbReference type="EMBL" id="FZOF01000025">
    <property type="protein sequence ID" value="SNT43082.1"/>
    <property type="molecule type" value="Genomic_DNA"/>
</dbReference>
<evidence type="ECO:0000256" key="1">
    <source>
        <dbReference type="SAM" id="MobiDB-lite"/>
    </source>
</evidence>
<gene>
    <name evidence="2" type="ORF">SAMN05216252_12537</name>
</gene>
<dbReference type="Proteomes" id="UP000198280">
    <property type="component" value="Unassembled WGS sequence"/>
</dbReference>
<keyword evidence="3" id="KW-1185">Reference proteome</keyword>
<organism evidence="2 3">
    <name type="scientific">Actinacidiphila glaucinigra</name>
    <dbReference type="NCBI Taxonomy" id="235986"/>
    <lineage>
        <taxon>Bacteria</taxon>
        <taxon>Bacillati</taxon>
        <taxon>Actinomycetota</taxon>
        <taxon>Actinomycetes</taxon>
        <taxon>Kitasatosporales</taxon>
        <taxon>Streptomycetaceae</taxon>
        <taxon>Actinacidiphila</taxon>
    </lineage>
</organism>
<evidence type="ECO:0000313" key="2">
    <source>
        <dbReference type="EMBL" id="SNT43082.1"/>
    </source>
</evidence>
<dbReference type="AlphaFoldDB" id="A0A239MLX7"/>
<name>A0A239MLX7_9ACTN</name>
<accession>A0A239MLX7</accession>
<proteinExistence type="predicted"/>
<evidence type="ECO:0000313" key="3">
    <source>
        <dbReference type="Proteomes" id="UP000198280"/>
    </source>
</evidence>
<dbReference type="RefSeq" id="WP_089227741.1">
    <property type="nucleotide sequence ID" value="NZ_FZOF01000025.1"/>
</dbReference>
<protein>
    <submittedName>
        <fullName evidence="2">Uncharacterized protein</fullName>
    </submittedName>
</protein>
<feature type="region of interest" description="Disordered" evidence="1">
    <location>
        <begin position="36"/>
        <end position="55"/>
    </location>
</feature>
<reference evidence="2 3" key="1">
    <citation type="submission" date="2017-06" db="EMBL/GenBank/DDBJ databases">
        <authorList>
            <person name="Kim H.J."/>
            <person name="Triplett B.A."/>
        </authorList>
    </citation>
    <scope>NUCLEOTIDE SEQUENCE [LARGE SCALE GENOMIC DNA]</scope>
    <source>
        <strain evidence="2 3">CGMCC 4.1858</strain>
    </source>
</reference>